<reference evidence="4" key="1">
    <citation type="submission" date="2021-07" db="EMBL/GenBank/DDBJ databases">
        <title>Shinella sp. nov., a novel member of the genus Shinella from water.</title>
        <authorList>
            <person name="Deng Y."/>
        </authorList>
    </citation>
    <scope>NUCLEOTIDE SEQUENCE</scope>
    <source>
        <strain evidence="4">CPCC 100929</strain>
    </source>
</reference>
<dbReference type="PANTHER" id="PTHR12304">
    <property type="entry name" value="INOSINE-URIDINE PREFERRING NUCLEOSIDE HYDROLASE"/>
    <property type="match status" value="1"/>
</dbReference>
<sequence>MKLIIDTDPGIDDAFALLYAHSHPDVEVNGITTIYGNVEVDVATRNALWLAEQLGLDVPVSRGAAKPLAIEKAPSPEAIHGACGFGPLPMRTPKAAAGALDAADFLIESCGAAPGEITILALGPLTNLATALKRDAGFAASVREVCIMGGALFCPGNVTSLAEANIFGDPHAAAAVYAAHWPIRSVGLDVTDSILVTSGQIIGLATSLGPLGPFFNTIASFYVDFYRRDRGVQGAALHDPAALISLLHPELFTFTRGKVLVDTDGPSIGRTRLERGSENTLCAVSCDTSALVKEFLQVCKRFSALAEPAKGS</sequence>
<dbReference type="InterPro" id="IPR001910">
    <property type="entry name" value="Inosine/uridine_hydrolase_dom"/>
</dbReference>
<proteinExistence type="predicted"/>
<dbReference type="SUPFAM" id="SSF53590">
    <property type="entry name" value="Nucleoside hydrolase"/>
    <property type="match status" value="1"/>
</dbReference>
<feature type="domain" description="Inosine/uridine-preferring nucleoside hydrolase" evidence="3">
    <location>
        <begin position="3"/>
        <end position="291"/>
    </location>
</feature>
<evidence type="ECO:0000256" key="1">
    <source>
        <dbReference type="ARBA" id="ARBA00022801"/>
    </source>
</evidence>
<dbReference type="RefSeq" id="WP_256119274.1">
    <property type="nucleotide sequence ID" value="NZ_WHSB02000008.1"/>
</dbReference>
<dbReference type="Pfam" id="PF01156">
    <property type="entry name" value="IU_nuc_hydro"/>
    <property type="match status" value="1"/>
</dbReference>
<dbReference type="Proteomes" id="UP000996601">
    <property type="component" value="Unassembled WGS sequence"/>
</dbReference>
<keyword evidence="2" id="KW-0326">Glycosidase</keyword>
<evidence type="ECO:0000313" key="4">
    <source>
        <dbReference type="EMBL" id="MCQ4632648.1"/>
    </source>
</evidence>
<comment type="caution">
    <text evidence="4">The sequence shown here is derived from an EMBL/GenBank/DDBJ whole genome shotgun (WGS) entry which is preliminary data.</text>
</comment>
<accession>A0ABT1RBS5</accession>
<keyword evidence="5" id="KW-1185">Reference proteome</keyword>
<evidence type="ECO:0000259" key="3">
    <source>
        <dbReference type="Pfam" id="PF01156"/>
    </source>
</evidence>
<dbReference type="GO" id="GO:0016787">
    <property type="term" value="F:hydrolase activity"/>
    <property type="evidence" value="ECO:0007669"/>
    <property type="project" value="UniProtKB-KW"/>
</dbReference>
<dbReference type="CDD" id="cd02650">
    <property type="entry name" value="nuc_hydro_CaPnhB"/>
    <property type="match status" value="1"/>
</dbReference>
<evidence type="ECO:0000256" key="2">
    <source>
        <dbReference type="ARBA" id="ARBA00023295"/>
    </source>
</evidence>
<organism evidence="4 5">
    <name type="scientific">Shinella lacus</name>
    <dbReference type="NCBI Taxonomy" id="2654216"/>
    <lineage>
        <taxon>Bacteria</taxon>
        <taxon>Pseudomonadati</taxon>
        <taxon>Pseudomonadota</taxon>
        <taxon>Alphaproteobacteria</taxon>
        <taxon>Hyphomicrobiales</taxon>
        <taxon>Rhizobiaceae</taxon>
        <taxon>Shinella</taxon>
    </lineage>
</organism>
<dbReference type="EMBL" id="WHSB02000008">
    <property type="protein sequence ID" value="MCQ4632648.1"/>
    <property type="molecule type" value="Genomic_DNA"/>
</dbReference>
<dbReference type="Gene3D" id="3.90.245.10">
    <property type="entry name" value="Ribonucleoside hydrolase-like"/>
    <property type="match status" value="1"/>
</dbReference>
<protein>
    <submittedName>
        <fullName evidence="4">Nucleoside hydrolase</fullName>
    </submittedName>
</protein>
<evidence type="ECO:0000313" key="5">
    <source>
        <dbReference type="Proteomes" id="UP000996601"/>
    </source>
</evidence>
<dbReference type="InterPro" id="IPR023186">
    <property type="entry name" value="IUNH"/>
</dbReference>
<dbReference type="InterPro" id="IPR036452">
    <property type="entry name" value="Ribo_hydro-like"/>
</dbReference>
<keyword evidence="1 4" id="KW-0378">Hydrolase</keyword>
<dbReference type="PANTHER" id="PTHR12304:SF4">
    <property type="entry name" value="URIDINE NUCLEOSIDASE"/>
    <property type="match status" value="1"/>
</dbReference>
<gene>
    <name evidence="4" type="ORF">GB927_021585</name>
</gene>
<name>A0ABT1RBS5_9HYPH</name>